<accession>A0AAV5JJX8</accession>
<dbReference type="EMBL" id="BPVZ01000035">
    <property type="protein sequence ID" value="GKV11673.1"/>
    <property type="molecule type" value="Genomic_DNA"/>
</dbReference>
<reference evidence="2 3" key="1">
    <citation type="journal article" date="2021" name="Commun. Biol.">
        <title>The genome of Shorea leprosula (Dipterocarpaceae) highlights the ecological relevance of drought in aseasonal tropical rainforests.</title>
        <authorList>
            <person name="Ng K.K.S."/>
            <person name="Kobayashi M.J."/>
            <person name="Fawcett J.A."/>
            <person name="Hatakeyama M."/>
            <person name="Paape T."/>
            <person name="Ng C.H."/>
            <person name="Ang C.C."/>
            <person name="Tnah L.H."/>
            <person name="Lee C.T."/>
            <person name="Nishiyama T."/>
            <person name="Sese J."/>
            <person name="O'Brien M.J."/>
            <person name="Copetti D."/>
            <person name="Mohd Noor M.I."/>
            <person name="Ong R.C."/>
            <person name="Putra M."/>
            <person name="Sireger I.Z."/>
            <person name="Indrioko S."/>
            <person name="Kosugi Y."/>
            <person name="Izuno A."/>
            <person name="Isagi Y."/>
            <person name="Lee S.L."/>
            <person name="Shimizu K.K."/>
        </authorList>
    </citation>
    <scope>NUCLEOTIDE SEQUENCE [LARGE SCALE GENOMIC DNA]</scope>
    <source>
        <strain evidence="2">214</strain>
    </source>
</reference>
<protein>
    <recommendedName>
        <fullName evidence="1">Reverse transcriptase zinc-binding domain-containing protein</fullName>
    </recommendedName>
</protein>
<dbReference type="Pfam" id="PF13966">
    <property type="entry name" value="zf-RVT"/>
    <property type="match status" value="1"/>
</dbReference>
<organism evidence="2 3">
    <name type="scientific">Rubroshorea leprosula</name>
    <dbReference type="NCBI Taxonomy" id="152421"/>
    <lineage>
        <taxon>Eukaryota</taxon>
        <taxon>Viridiplantae</taxon>
        <taxon>Streptophyta</taxon>
        <taxon>Embryophyta</taxon>
        <taxon>Tracheophyta</taxon>
        <taxon>Spermatophyta</taxon>
        <taxon>Magnoliopsida</taxon>
        <taxon>eudicotyledons</taxon>
        <taxon>Gunneridae</taxon>
        <taxon>Pentapetalae</taxon>
        <taxon>rosids</taxon>
        <taxon>malvids</taxon>
        <taxon>Malvales</taxon>
        <taxon>Dipterocarpaceae</taxon>
        <taxon>Rubroshorea</taxon>
    </lineage>
</organism>
<dbReference type="Proteomes" id="UP001054252">
    <property type="component" value="Unassembled WGS sequence"/>
</dbReference>
<feature type="domain" description="Reverse transcriptase zinc-binding" evidence="1">
    <location>
        <begin position="38"/>
        <end position="127"/>
    </location>
</feature>
<evidence type="ECO:0000313" key="3">
    <source>
        <dbReference type="Proteomes" id="UP001054252"/>
    </source>
</evidence>
<gene>
    <name evidence="2" type="ORF">SLEP1_g22911</name>
</gene>
<keyword evidence="3" id="KW-1185">Reference proteome</keyword>
<proteinExistence type="predicted"/>
<name>A0AAV5JJX8_9ROSI</name>
<sequence length="210" mass="23454">MGREKDEEQGLGVVLASIKLRKGLVDLWQWKYEADGRYVVKTAYEFLAPEECLLEGHLCKLIWCKLVPSKVGFFGWRLCLDRLPTRWNLQKRGVVLQGDGMVYGLCKEGVEDVNHLFCTCKAAWLVWVKVIKWWGLEVVMPDTVRGVVDVLLWCLGSVGVAKQSQGMCKGAEAIQEIFQAVLQAAATTPSQLAFFGCMDSYSGKLEGCGL</sequence>
<evidence type="ECO:0000259" key="1">
    <source>
        <dbReference type="Pfam" id="PF13966"/>
    </source>
</evidence>
<dbReference type="InterPro" id="IPR026960">
    <property type="entry name" value="RVT-Znf"/>
</dbReference>
<evidence type="ECO:0000313" key="2">
    <source>
        <dbReference type="EMBL" id="GKV11673.1"/>
    </source>
</evidence>
<comment type="caution">
    <text evidence="2">The sequence shown here is derived from an EMBL/GenBank/DDBJ whole genome shotgun (WGS) entry which is preliminary data.</text>
</comment>
<dbReference type="AlphaFoldDB" id="A0AAV5JJX8"/>